<sequence>MYKNLNGLHHQHRARSYSCVNGVTQYRSRNLCGFVYHRSIHNHVDKYVITKHYYQLVPLSLVTYVHQMLKKKTMPSAARLLLYSYVQRNVSNIVDWLPLILVNLKFEFYIRHFDYCSVHVSTVISHVSQQFRFLVFFIVTQWVVSVQWNYFYKLEYLSLMVVQMYKNLNGLHHQHRARSYSCVNGVTQYRSRNLCGFVYHRSIHNHVDKYVITKHYYQLVPLSLVTYGKICITMQYYVVIGSV</sequence>
<dbReference type="Proteomes" id="UP000054721">
    <property type="component" value="Unassembled WGS sequence"/>
</dbReference>
<gene>
    <name evidence="1" type="ORF">T02_13827</name>
</gene>
<accession>A0A0V1KL23</accession>
<dbReference type="OrthoDB" id="5933893at2759"/>
<evidence type="ECO:0000313" key="1">
    <source>
        <dbReference type="EMBL" id="KRZ47842.1"/>
    </source>
</evidence>
<keyword evidence="2" id="KW-1185">Reference proteome</keyword>
<comment type="caution">
    <text evidence="1">The sequence shown here is derived from an EMBL/GenBank/DDBJ whole genome shotgun (WGS) entry which is preliminary data.</text>
</comment>
<organism evidence="1 2">
    <name type="scientific">Trichinella nativa</name>
    <dbReference type="NCBI Taxonomy" id="6335"/>
    <lineage>
        <taxon>Eukaryota</taxon>
        <taxon>Metazoa</taxon>
        <taxon>Ecdysozoa</taxon>
        <taxon>Nematoda</taxon>
        <taxon>Enoplea</taxon>
        <taxon>Dorylaimia</taxon>
        <taxon>Trichinellida</taxon>
        <taxon>Trichinellidae</taxon>
        <taxon>Trichinella</taxon>
    </lineage>
</organism>
<protein>
    <submittedName>
        <fullName evidence="1">Uncharacterized protein</fullName>
    </submittedName>
</protein>
<dbReference type="AlphaFoldDB" id="A0A0V1KL23"/>
<dbReference type="EMBL" id="JYDW01000546">
    <property type="protein sequence ID" value="KRZ47842.1"/>
    <property type="molecule type" value="Genomic_DNA"/>
</dbReference>
<name>A0A0V1KL23_9BILA</name>
<evidence type="ECO:0000313" key="2">
    <source>
        <dbReference type="Proteomes" id="UP000054721"/>
    </source>
</evidence>
<proteinExistence type="predicted"/>
<reference evidence="1 2" key="1">
    <citation type="submission" date="2015-05" db="EMBL/GenBank/DDBJ databases">
        <title>Evolution of Trichinella species and genotypes.</title>
        <authorList>
            <person name="Korhonen P.K."/>
            <person name="Edoardo P."/>
            <person name="Giuseppe L.R."/>
            <person name="Gasser R.B."/>
        </authorList>
    </citation>
    <scope>NUCLEOTIDE SEQUENCE [LARGE SCALE GENOMIC DNA]</scope>
    <source>
        <strain evidence="1">ISS10</strain>
    </source>
</reference>